<dbReference type="Proteomes" id="UP000032675">
    <property type="component" value="Unassembled WGS sequence"/>
</dbReference>
<gene>
    <name evidence="2" type="ORF">Geu3261_0222_001</name>
</gene>
<proteinExistence type="predicted"/>
<evidence type="ECO:0000313" key="2">
    <source>
        <dbReference type="EMBL" id="GAN97631.1"/>
    </source>
</evidence>
<organism evidence="2 3">
    <name type="scientific">Komagataeibacter europaeus NBRC 3261</name>
    <dbReference type="NCBI Taxonomy" id="1234669"/>
    <lineage>
        <taxon>Bacteria</taxon>
        <taxon>Pseudomonadati</taxon>
        <taxon>Pseudomonadota</taxon>
        <taxon>Alphaproteobacteria</taxon>
        <taxon>Acetobacterales</taxon>
        <taxon>Acetobacteraceae</taxon>
        <taxon>Komagataeibacter</taxon>
    </lineage>
</organism>
<dbReference type="EMBL" id="BANI01000190">
    <property type="protein sequence ID" value="GAN97631.1"/>
    <property type="molecule type" value="Genomic_DNA"/>
</dbReference>
<evidence type="ECO:0000256" key="1">
    <source>
        <dbReference type="SAM" id="MobiDB-lite"/>
    </source>
</evidence>
<evidence type="ECO:0000313" key="3">
    <source>
        <dbReference type="Proteomes" id="UP000032675"/>
    </source>
</evidence>
<reference evidence="2 3" key="1">
    <citation type="submission" date="2012-11" db="EMBL/GenBank/DDBJ databases">
        <title>Whole genome sequence of Gluconacetobacter europaeus NBRC3261.</title>
        <authorList>
            <person name="Azuma Y."/>
            <person name="Higashiura N."/>
            <person name="Hirakawa H."/>
            <person name="Matsushita K."/>
        </authorList>
    </citation>
    <scope>NUCLEOTIDE SEQUENCE [LARGE SCALE GENOMIC DNA]</scope>
    <source>
        <strain evidence="2 3">NBRC 3261</strain>
    </source>
</reference>
<comment type="caution">
    <text evidence="2">The sequence shown here is derived from an EMBL/GenBank/DDBJ whole genome shotgun (WGS) entry which is preliminary data.</text>
</comment>
<feature type="region of interest" description="Disordered" evidence="1">
    <location>
        <begin position="1"/>
        <end position="22"/>
    </location>
</feature>
<sequence>MKLRHGTGRHTHVPARGGEWRGVPPIVAHAQDRNGRTHSLPPPISPGLWHNPGGMDVFETGRAVSTLQGRPVENLDAAFFQTAPETNAGPYRTGIQGMRVFVFMVACQNLGSGICGKNQQTIAISVTKNTTMQPTIKPCRFCSGVVNGGA</sequence>
<dbReference type="AlphaFoldDB" id="A0A0D6Q4D6"/>
<protein>
    <submittedName>
        <fullName evidence="2">Uncharacterized protein</fullName>
    </submittedName>
</protein>
<accession>A0A0D6Q4D6</accession>
<feature type="compositionally biased region" description="Basic residues" evidence="1">
    <location>
        <begin position="1"/>
        <end position="13"/>
    </location>
</feature>
<name>A0A0D6Q4D6_KOMEU</name>